<feature type="non-terminal residue" evidence="1">
    <location>
        <position position="86"/>
    </location>
</feature>
<comment type="caution">
    <text evidence="1">The sequence shown here is derived from an EMBL/GenBank/DDBJ whole genome shotgun (WGS) entry which is preliminary data.</text>
</comment>
<sequence>QMSQQHRKFYKDKSGTLYILPYFLLPMKEEEKYPHPLDLPPLSATIHWHLLRVSPVNLWTYQTFPSGKRVTSQERKTRDSFFEYRG</sequence>
<keyword evidence="2" id="KW-1185">Reference proteome</keyword>
<name>A0A7K9D6X2_9AVES</name>
<dbReference type="PANTHER" id="PTHR34924:SF1">
    <property type="entry name" value="PROTEIN FAM166C"/>
    <property type="match status" value="1"/>
</dbReference>
<organism evidence="1 2">
    <name type="scientific">Hemiprocne comata</name>
    <dbReference type="NCBI Taxonomy" id="243314"/>
    <lineage>
        <taxon>Eukaryota</taxon>
        <taxon>Metazoa</taxon>
        <taxon>Chordata</taxon>
        <taxon>Craniata</taxon>
        <taxon>Vertebrata</taxon>
        <taxon>Euteleostomi</taxon>
        <taxon>Archelosauria</taxon>
        <taxon>Archosauria</taxon>
        <taxon>Dinosauria</taxon>
        <taxon>Saurischia</taxon>
        <taxon>Theropoda</taxon>
        <taxon>Coelurosauria</taxon>
        <taxon>Aves</taxon>
        <taxon>Neognathae</taxon>
        <taxon>Neoaves</taxon>
        <taxon>Strisores</taxon>
        <taxon>Apodiformes</taxon>
        <taxon>Apodidae</taxon>
        <taxon>Hemiprocninae</taxon>
        <taxon>Hemiprocne</taxon>
    </lineage>
</organism>
<protein>
    <submittedName>
        <fullName evidence="1">CB070 protein</fullName>
    </submittedName>
</protein>
<accession>A0A7K9D6X2</accession>
<dbReference type="OrthoDB" id="8181742at2759"/>
<feature type="non-terminal residue" evidence="1">
    <location>
        <position position="1"/>
    </location>
</feature>
<dbReference type="AlphaFoldDB" id="A0A7K9D6X2"/>
<dbReference type="InterPro" id="IPR052329">
    <property type="entry name" value="CIMIP2C"/>
</dbReference>
<dbReference type="PANTHER" id="PTHR34924">
    <property type="entry name" value="UPF0573 PROTEIN C2ORF70"/>
    <property type="match status" value="1"/>
</dbReference>
<evidence type="ECO:0000313" key="1">
    <source>
        <dbReference type="EMBL" id="NXG59830.1"/>
    </source>
</evidence>
<proteinExistence type="predicted"/>
<gene>
    <name evidence="1" type="primary">Cb070</name>
    <name evidence="1" type="ORF">HEMCOM_R03633</name>
</gene>
<dbReference type="Proteomes" id="UP000518305">
    <property type="component" value="Unassembled WGS sequence"/>
</dbReference>
<reference evidence="1 2" key="1">
    <citation type="submission" date="2019-09" db="EMBL/GenBank/DDBJ databases">
        <title>Bird 10,000 Genomes (B10K) Project - Family phase.</title>
        <authorList>
            <person name="Zhang G."/>
        </authorList>
    </citation>
    <scope>NUCLEOTIDE SEQUENCE [LARGE SCALE GENOMIC DNA]</scope>
    <source>
        <strain evidence="1">B10K-DU-001-23</strain>
        <tissue evidence="1">Muscle</tissue>
    </source>
</reference>
<evidence type="ECO:0000313" key="2">
    <source>
        <dbReference type="Proteomes" id="UP000518305"/>
    </source>
</evidence>
<dbReference type="EMBL" id="VWZJ01006144">
    <property type="protein sequence ID" value="NXG59830.1"/>
    <property type="molecule type" value="Genomic_DNA"/>
</dbReference>